<dbReference type="EMBL" id="AGCA01000512">
    <property type="protein sequence ID" value="EGY27916.1"/>
    <property type="molecule type" value="Genomic_DNA"/>
</dbReference>
<keyword evidence="3" id="KW-1185">Reference proteome</keyword>
<name>G2H262_9ENTR</name>
<evidence type="ECO:0000313" key="2">
    <source>
        <dbReference type="EMBL" id="EGY27916.1"/>
    </source>
</evidence>
<sequence length="70" mass="7843">MGKLSKMICKTLILMINNYYVLSTSDIPFTSEVAARRPGGETDERGHTMRARAGSQQRDGFKGEGYKERS</sequence>
<protein>
    <submittedName>
        <fullName evidence="2">Uncharacterized protein</fullName>
    </submittedName>
</protein>
<dbReference type="AlphaFoldDB" id="G2H262"/>
<proteinExistence type="predicted"/>
<comment type="caution">
    <text evidence="2">The sequence shown here is derived from an EMBL/GenBank/DDBJ whole genome shotgun (WGS) entry which is preliminary data.</text>
</comment>
<feature type="region of interest" description="Disordered" evidence="1">
    <location>
        <begin position="34"/>
        <end position="70"/>
    </location>
</feature>
<evidence type="ECO:0000256" key="1">
    <source>
        <dbReference type="SAM" id="MobiDB-lite"/>
    </source>
</evidence>
<gene>
    <name evidence="2" type="ORF">Rin_00021600</name>
</gene>
<feature type="compositionally biased region" description="Basic and acidic residues" evidence="1">
    <location>
        <begin position="34"/>
        <end position="47"/>
    </location>
</feature>
<reference evidence="2 3" key="1">
    <citation type="journal article" date="2012" name="Genome Res.">
        <title>Genomic basis of endosymbiont-conferred protection against an insect parasitoid.</title>
        <authorList>
            <person name="Hansen A.K."/>
            <person name="Vorburger C."/>
            <person name="Moran N.A."/>
        </authorList>
    </citation>
    <scope>NUCLEOTIDE SEQUENCE [LARGE SCALE GENOMIC DNA]</scope>
    <source>
        <strain evidence="3">R5.15</strain>
    </source>
</reference>
<dbReference type="Proteomes" id="UP000004116">
    <property type="component" value="Unassembled WGS sequence"/>
</dbReference>
<feature type="compositionally biased region" description="Basic and acidic residues" evidence="1">
    <location>
        <begin position="59"/>
        <end position="70"/>
    </location>
</feature>
<evidence type="ECO:0000313" key="3">
    <source>
        <dbReference type="Proteomes" id="UP000004116"/>
    </source>
</evidence>
<organism evidence="2 3">
    <name type="scientific">Candidatus Regiella insecticola 5.15</name>
    <dbReference type="NCBI Taxonomy" id="1005043"/>
    <lineage>
        <taxon>Bacteria</taxon>
        <taxon>Pseudomonadati</taxon>
        <taxon>Pseudomonadota</taxon>
        <taxon>Gammaproteobacteria</taxon>
        <taxon>Enterobacterales</taxon>
        <taxon>Enterobacteriaceae</taxon>
        <taxon>aphid secondary symbionts</taxon>
        <taxon>Candidatus Regiella</taxon>
    </lineage>
</organism>
<accession>G2H262</accession>